<feature type="non-terminal residue" evidence="5">
    <location>
        <position position="1"/>
    </location>
</feature>
<evidence type="ECO:0000256" key="4">
    <source>
        <dbReference type="PROSITE-ProRule" id="PRU01011"/>
    </source>
</evidence>
<gene>
    <name evidence="5" type="ORF">Celaphus_00009140</name>
</gene>
<evidence type="ECO:0000313" key="6">
    <source>
        <dbReference type="Proteomes" id="UP000242450"/>
    </source>
</evidence>
<dbReference type="InterPro" id="IPR018487">
    <property type="entry name" value="Hemopexin-like_repeat"/>
</dbReference>
<reference evidence="5 6" key="1">
    <citation type="journal article" date="2018" name="Mol. Genet. Genomics">
        <title>The red deer Cervus elaphus genome CerEla1.0: sequencing, annotating, genes, and chromosomes.</title>
        <authorList>
            <person name="Bana N.A."/>
            <person name="Nyiri A."/>
            <person name="Nagy J."/>
            <person name="Frank K."/>
            <person name="Nagy T."/>
            <person name="Steger V."/>
            <person name="Schiller M."/>
            <person name="Lakatos P."/>
            <person name="Sugar L."/>
            <person name="Horn P."/>
            <person name="Barta E."/>
            <person name="Orosz L."/>
        </authorList>
    </citation>
    <scope>NUCLEOTIDE SEQUENCE [LARGE SCALE GENOMIC DNA]</scope>
    <source>
        <strain evidence="5">Hungarian</strain>
    </source>
</reference>
<dbReference type="EMBL" id="MKHE01000001">
    <property type="protein sequence ID" value="OWK17896.1"/>
    <property type="molecule type" value="Genomic_DNA"/>
</dbReference>
<dbReference type="FunFam" id="2.110.10.10:FF:000013">
    <property type="entry name" value="Hemopexin"/>
    <property type="match status" value="1"/>
</dbReference>
<dbReference type="CDD" id="cd00094">
    <property type="entry name" value="HX"/>
    <property type="match status" value="1"/>
</dbReference>
<evidence type="ECO:0000256" key="2">
    <source>
        <dbReference type="ARBA" id="ARBA00022737"/>
    </source>
</evidence>
<keyword evidence="2" id="KW-0677">Repeat</keyword>
<dbReference type="InterPro" id="IPR018486">
    <property type="entry name" value="Hemopexin_CS"/>
</dbReference>
<dbReference type="InterPro" id="IPR000585">
    <property type="entry name" value="Hemopexin-like_dom"/>
</dbReference>
<dbReference type="PROSITE" id="PS51642">
    <property type="entry name" value="HEMOPEXIN_2"/>
    <property type="match status" value="3"/>
</dbReference>
<accession>A0A212DHZ3</accession>
<dbReference type="AlphaFoldDB" id="A0A212DHZ3"/>
<evidence type="ECO:0000313" key="5">
    <source>
        <dbReference type="EMBL" id="OWK17896.1"/>
    </source>
</evidence>
<dbReference type="InterPro" id="IPR036375">
    <property type="entry name" value="Hemopexin-like_dom_sf"/>
</dbReference>
<proteinExistence type="predicted"/>
<keyword evidence="3" id="KW-1015">Disulfide bond</keyword>
<evidence type="ECO:0000256" key="1">
    <source>
        <dbReference type="ARBA" id="ARBA00022729"/>
    </source>
</evidence>
<dbReference type="SMART" id="SM00120">
    <property type="entry name" value="HX"/>
    <property type="match status" value="1"/>
</dbReference>
<protein>
    <submittedName>
        <fullName evidence="5">HPX</fullName>
    </submittedName>
</protein>
<name>A0A212DHZ3_CEREH</name>
<dbReference type="PROSITE" id="PS00024">
    <property type="entry name" value="HEMOPEXIN"/>
    <property type="match status" value="1"/>
</dbReference>
<evidence type="ECO:0000256" key="3">
    <source>
        <dbReference type="ARBA" id="ARBA00023157"/>
    </source>
</evidence>
<feature type="repeat" description="Hemopexin" evidence="4">
    <location>
        <begin position="78"/>
        <end position="117"/>
    </location>
</feature>
<comment type="caution">
    <text evidence="5">The sequence shown here is derived from an EMBL/GenBank/DDBJ whole genome shotgun (WGS) entry which is preliminary data.</text>
</comment>
<feature type="repeat" description="Hemopexin" evidence="4">
    <location>
        <begin position="1"/>
        <end position="25"/>
    </location>
</feature>
<dbReference type="OrthoDB" id="8953614at2759"/>
<organism evidence="5 6">
    <name type="scientific">Cervus elaphus hippelaphus</name>
    <name type="common">European red deer</name>
    <dbReference type="NCBI Taxonomy" id="46360"/>
    <lineage>
        <taxon>Eukaryota</taxon>
        <taxon>Metazoa</taxon>
        <taxon>Chordata</taxon>
        <taxon>Craniata</taxon>
        <taxon>Vertebrata</taxon>
        <taxon>Euteleostomi</taxon>
        <taxon>Mammalia</taxon>
        <taxon>Eutheria</taxon>
        <taxon>Laurasiatheria</taxon>
        <taxon>Artiodactyla</taxon>
        <taxon>Ruminantia</taxon>
        <taxon>Pecora</taxon>
        <taxon>Cervidae</taxon>
        <taxon>Cervinae</taxon>
        <taxon>Cervus</taxon>
    </lineage>
</organism>
<dbReference type="Pfam" id="PF00045">
    <property type="entry name" value="Hemopexin"/>
    <property type="match status" value="1"/>
</dbReference>
<keyword evidence="6" id="KW-1185">Reference proteome</keyword>
<dbReference type="Gene3D" id="2.110.10.10">
    <property type="entry name" value="Hemopexin-like domain"/>
    <property type="match status" value="1"/>
</dbReference>
<dbReference type="SUPFAM" id="SSF50923">
    <property type="entry name" value="Hemopexin-like domain"/>
    <property type="match status" value="1"/>
</dbReference>
<feature type="repeat" description="Hemopexin" evidence="4">
    <location>
        <begin position="26"/>
        <end position="73"/>
    </location>
</feature>
<dbReference type="Proteomes" id="UP000242450">
    <property type="component" value="Chromosome 1"/>
</dbReference>
<sequence length="187" mass="21090">NHYWRLDSSRDGWHSWLIEHLWPQGPSTVDAAFLWDNKLYLIQGTQVYIFLTRAGYTLVQDYPKKLEKEFGSPHGVSLHSVDAAFTCPGSSRLHIMAGQKLWWLDLNLGAQATWTELPWPHTKVDGALCKEKSLGPHSCSANGLGLYLVQGPNLYCYKDVEELSKTKDLPQAQRMNSLLGCAPPQHS</sequence>
<keyword evidence="1" id="KW-0732">Signal</keyword>